<dbReference type="InterPro" id="IPR050465">
    <property type="entry name" value="UPF0194_transport"/>
</dbReference>
<dbReference type="AlphaFoldDB" id="A0A1G2BWL9"/>
<evidence type="ECO:0000259" key="5">
    <source>
        <dbReference type="Pfam" id="PF25954"/>
    </source>
</evidence>
<keyword evidence="4" id="KW-0472">Membrane</keyword>
<comment type="caution">
    <text evidence="6">The sequence shown here is derived from an EMBL/GenBank/DDBJ whole genome shotgun (WGS) entry which is preliminary data.</text>
</comment>
<evidence type="ECO:0000256" key="3">
    <source>
        <dbReference type="ARBA" id="ARBA00023054"/>
    </source>
</evidence>
<dbReference type="SUPFAM" id="SSF111369">
    <property type="entry name" value="HlyD-like secretion proteins"/>
    <property type="match status" value="2"/>
</dbReference>
<dbReference type="GO" id="GO:0016020">
    <property type="term" value="C:membrane"/>
    <property type="evidence" value="ECO:0007669"/>
    <property type="project" value="InterPro"/>
</dbReference>
<dbReference type="Pfam" id="PF25954">
    <property type="entry name" value="Beta-barrel_RND_2"/>
    <property type="match status" value="1"/>
</dbReference>
<organism evidence="6 7">
    <name type="scientific">Candidatus Komeilibacteria bacterium RIFOXYC1_FULL_37_11</name>
    <dbReference type="NCBI Taxonomy" id="1798555"/>
    <lineage>
        <taxon>Bacteria</taxon>
        <taxon>Candidatus Komeiliibacteriota</taxon>
    </lineage>
</organism>
<comment type="subcellular location">
    <subcellularLocation>
        <location evidence="1">Cell envelope</location>
    </subcellularLocation>
</comment>
<name>A0A1G2BWL9_9BACT</name>
<dbReference type="Gene3D" id="2.40.30.170">
    <property type="match status" value="1"/>
</dbReference>
<proteinExistence type="inferred from homology"/>
<dbReference type="Proteomes" id="UP000177626">
    <property type="component" value="Unassembled WGS sequence"/>
</dbReference>
<protein>
    <recommendedName>
        <fullName evidence="5">CusB-like beta-barrel domain-containing protein</fullName>
    </recommendedName>
</protein>
<dbReference type="InterPro" id="IPR006143">
    <property type="entry name" value="RND_pump_MFP"/>
</dbReference>
<keyword evidence="4" id="KW-1133">Transmembrane helix</keyword>
<dbReference type="GO" id="GO:0022857">
    <property type="term" value="F:transmembrane transporter activity"/>
    <property type="evidence" value="ECO:0007669"/>
    <property type="project" value="InterPro"/>
</dbReference>
<comment type="similarity">
    <text evidence="2">Belongs to the membrane fusion protein (MFP) (TC 8.A.1) family.</text>
</comment>
<gene>
    <name evidence="6" type="ORF">A2406_02780</name>
</gene>
<sequence length="553" mass="60601">MLNKLKSKWFWIILVIIILGLIIIFQVFKKEESNYITEKTTRADIIQTVEVTGSVESAEEIDLNFNRVGTLQNVSVTAGQAVKKGDILAKLIAGDAASQVADARASLEIAKLQLAELLAGASKQDVEVTKQELISAQTTYQTALDDLSYLEQTRNQEITNIKAETINTLKDKLSTAQYSLDLIFDVIDDPDADNYLYVSDIVLLNNTRWNYQSTKSAFVSLKDQILVAEVANDQTSILTASDELEDYLGEVLDILNDTFDVMTVTIDNSVYTEAVIAAFKADISANTTSINTAISAVQTDSSNLRTRDLYYQTQITAKQNSISSYKIAMDLAQARLDLKIAPPRDFEISTAQANIQRAQATLNRYLSDLSETAIVAPVDGIITEVNFDAGEQTSTAKPAISMIGISNMQIEVNVPESDVIKLAVGDQVEITLDAFSSDDKFIGTVTFIDPAATDIDGVIYYATKVSFNEKDERIKSGMTADLTISTDSREDVLVVPSRAVIYREDKKYVQVLNGEILSEIEVSTGLRGDGGLTEILSGLTEGTEVVTFIKAEK</sequence>
<dbReference type="Gene3D" id="2.40.420.20">
    <property type="match status" value="1"/>
</dbReference>
<keyword evidence="3" id="KW-0175">Coiled coil</keyword>
<evidence type="ECO:0000313" key="7">
    <source>
        <dbReference type="Proteomes" id="UP000177626"/>
    </source>
</evidence>
<dbReference type="NCBIfam" id="TIGR01730">
    <property type="entry name" value="RND_mfp"/>
    <property type="match status" value="1"/>
</dbReference>
<evidence type="ECO:0000313" key="6">
    <source>
        <dbReference type="EMBL" id="OGY93532.1"/>
    </source>
</evidence>
<accession>A0A1G2BWL9</accession>
<dbReference type="GO" id="GO:0030313">
    <property type="term" value="C:cell envelope"/>
    <property type="evidence" value="ECO:0007669"/>
    <property type="project" value="UniProtKB-SubCell"/>
</dbReference>
<dbReference type="PANTHER" id="PTHR32347:SF23">
    <property type="entry name" value="BLL5650 PROTEIN"/>
    <property type="match status" value="1"/>
</dbReference>
<dbReference type="PANTHER" id="PTHR32347">
    <property type="entry name" value="EFFLUX SYSTEM COMPONENT YKNX-RELATED"/>
    <property type="match status" value="1"/>
</dbReference>
<keyword evidence="4" id="KW-0812">Transmembrane</keyword>
<dbReference type="InterPro" id="IPR058792">
    <property type="entry name" value="Beta-barrel_RND_2"/>
</dbReference>
<dbReference type="Gene3D" id="1.10.287.470">
    <property type="entry name" value="Helix hairpin bin"/>
    <property type="match status" value="1"/>
</dbReference>
<evidence type="ECO:0000256" key="2">
    <source>
        <dbReference type="ARBA" id="ARBA00009477"/>
    </source>
</evidence>
<evidence type="ECO:0000256" key="1">
    <source>
        <dbReference type="ARBA" id="ARBA00004196"/>
    </source>
</evidence>
<evidence type="ECO:0000256" key="4">
    <source>
        <dbReference type="SAM" id="Phobius"/>
    </source>
</evidence>
<feature type="domain" description="CusB-like beta-barrel" evidence="5">
    <location>
        <begin position="410"/>
        <end position="486"/>
    </location>
</feature>
<dbReference type="Gene3D" id="2.40.50.100">
    <property type="match status" value="1"/>
</dbReference>
<reference evidence="6 7" key="1">
    <citation type="journal article" date="2016" name="Nat. Commun.">
        <title>Thousands of microbial genomes shed light on interconnected biogeochemical processes in an aquifer system.</title>
        <authorList>
            <person name="Anantharaman K."/>
            <person name="Brown C.T."/>
            <person name="Hug L.A."/>
            <person name="Sharon I."/>
            <person name="Castelle C.J."/>
            <person name="Probst A.J."/>
            <person name="Thomas B.C."/>
            <person name="Singh A."/>
            <person name="Wilkins M.J."/>
            <person name="Karaoz U."/>
            <person name="Brodie E.L."/>
            <person name="Williams K.H."/>
            <person name="Hubbard S.S."/>
            <person name="Banfield J.F."/>
        </authorList>
    </citation>
    <scope>NUCLEOTIDE SEQUENCE [LARGE SCALE GENOMIC DNA]</scope>
</reference>
<feature type="transmembrane region" description="Helical" evidence="4">
    <location>
        <begin position="9"/>
        <end position="28"/>
    </location>
</feature>
<dbReference type="EMBL" id="MHKQ01000020">
    <property type="protein sequence ID" value="OGY93532.1"/>
    <property type="molecule type" value="Genomic_DNA"/>
</dbReference>